<dbReference type="AlphaFoldDB" id="A0A1A6HT89"/>
<dbReference type="InterPro" id="IPR001895">
    <property type="entry name" value="RASGEF_cat_dom"/>
</dbReference>
<dbReference type="PROSITE" id="PS50009">
    <property type="entry name" value="RASGEF_CAT"/>
    <property type="match status" value="1"/>
</dbReference>
<dbReference type="SUPFAM" id="SSF48366">
    <property type="entry name" value="Ras GEF"/>
    <property type="match status" value="1"/>
</dbReference>
<name>A0A1A6HT89_NEOLE</name>
<dbReference type="GO" id="GO:0005085">
    <property type="term" value="F:guanyl-nucleotide exchange factor activity"/>
    <property type="evidence" value="ECO:0007669"/>
    <property type="project" value="UniProtKB-KW"/>
</dbReference>
<dbReference type="EMBL" id="LZPO01013736">
    <property type="protein sequence ID" value="OBS81476.1"/>
    <property type="molecule type" value="Genomic_DNA"/>
</dbReference>
<feature type="non-terminal residue" evidence="3">
    <location>
        <position position="57"/>
    </location>
</feature>
<reference evidence="3 4" key="1">
    <citation type="submission" date="2016-06" db="EMBL/GenBank/DDBJ databases">
        <title>The Draft Genome Sequence and Annotation of the Desert Woodrat Neotoma lepida.</title>
        <authorList>
            <person name="Campbell M."/>
            <person name="Oakeson K.F."/>
            <person name="Yandell M."/>
            <person name="Halpert J.R."/>
            <person name="Dearing D."/>
        </authorList>
    </citation>
    <scope>NUCLEOTIDE SEQUENCE [LARGE SCALE GENOMIC DNA]</scope>
    <source>
        <strain evidence="3">417</strain>
        <tissue evidence="3">Liver</tissue>
    </source>
</reference>
<keyword evidence="1" id="KW-0344">Guanine-nucleotide releasing factor</keyword>
<dbReference type="PANTHER" id="PTHR14247">
    <property type="entry name" value="BREAST CANCER ANTI-ESTROGEN RESISTANCE PROTEIN 3 HOMOLOG-LIKE PROTEIN"/>
    <property type="match status" value="1"/>
</dbReference>
<feature type="non-terminal residue" evidence="3">
    <location>
        <position position="1"/>
    </location>
</feature>
<evidence type="ECO:0000256" key="1">
    <source>
        <dbReference type="PROSITE-ProRule" id="PRU00168"/>
    </source>
</evidence>
<organism evidence="3 4">
    <name type="scientific">Neotoma lepida</name>
    <name type="common">Desert woodrat</name>
    <dbReference type="NCBI Taxonomy" id="56216"/>
    <lineage>
        <taxon>Eukaryota</taxon>
        <taxon>Metazoa</taxon>
        <taxon>Chordata</taxon>
        <taxon>Craniata</taxon>
        <taxon>Vertebrata</taxon>
        <taxon>Euteleostomi</taxon>
        <taxon>Mammalia</taxon>
        <taxon>Eutheria</taxon>
        <taxon>Euarchontoglires</taxon>
        <taxon>Glires</taxon>
        <taxon>Rodentia</taxon>
        <taxon>Myomorpha</taxon>
        <taxon>Muroidea</taxon>
        <taxon>Cricetidae</taxon>
        <taxon>Neotominae</taxon>
        <taxon>Neotoma</taxon>
    </lineage>
</organism>
<accession>A0A1A6HT89</accession>
<gene>
    <name evidence="3" type="ORF">A6R68_20322</name>
</gene>
<dbReference type="Gene3D" id="1.10.840.10">
    <property type="entry name" value="Ras guanine-nucleotide exchange factors catalytic domain"/>
    <property type="match status" value="1"/>
</dbReference>
<dbReference type="InterPro" id="IPR036964">
    <property type="entry name" value="RASGEF_cat_dom_sf"/>
</dbReference>
<dbReference type="OrthoDB" id="2412973at2759"/>
<feature type="domain" description="Ras-GEF" evidence="2">
    <location>
        <begin position="1"/>
        <end position="57"/>
    </location>
</feature>
<dbReference type="InterPro" id="IPR051853">
    <property type="entry name" value="SH2-Ras-GEF_adapter"/>
</dbReference>
<protein>
    <recommendedName>
        <fullName evidence="2">Ras-GEF domain-containing protein</fullName>
    </recommendedName>
</protein>
<keyword evidence="4" id="KW-1185">Reference proteome</keyword>
<sequence length="57" mass="6109">HNTMAIGIAVDILGCTGTLENRAGTLNKIIQVAVELKDTMGDLYSFSAIMKALEMPQ</sequence>
<evidence type="ECO:0000313" key="3">
    <source>
        <dbReference type="EMBL" id="OBS81476.1"/>
    </source>
</evidence>
<evidence type="ECO:0000313" key="4">
    <source>
        <dbReference type="Proteomes" id="UP000092124"/>
    </source>
</evidence>
<dbReference type="STRING" id="56216.A0A1A6HT89"/>
<evidence type="ECO:0000259" key="2">
    <source>
        <dbReference type="PROSITE" id="PS50009"/>
    </source>
</evidence>
<dbReference type="Proteomes" id="UP000092124">
    <property type="component" value="Unassembled WGS sequence"/>
</dbReference>
<comment type="caution">
    <text evidence="3">The sequence shown here is derived from an EMBL/GenBank/DDBJ whole genome shotgun (WGS) entry which is preliminary data.</text>
</comment>
<dbReference type="InterPro" id="IPR023578">
    <property type="entry name" value="Ras_GEF_dom_sf"/>
</dbReference>
<dbReference type="GO" id="GO:0007264">
    <property type="term" value="P:small GTPase-mediated signal transduction"/>
    <property type="evidence" value="ECO:0007669"/>
    <property type="project" value="InterPro"/>
</dbReference>
<proteinExistence type="predicted"/>
<dbReference type="PANTHER" id="PTHR14247:SF10">
    <property type="entry name" value="BREAST CANCER ANTI-ESTROGEN RESISTANCE PROTEIN 3"/>
    <property type="match status" value="1"/>
</dbReference>